<comment type="cofactor">
    <cofactor evidence="1">
        <name>pantetheine 4'-phosphate</name>
        <dbReference type="ChEBI" id="CHEBI:47942"/>
    </cofactor>
</comment>
<dbReference type="GO" id="GO:0043041">
    <property type="term" value="P:amino acid activation for nonribosomal peptide biosynthetic process"/>
    <property type="evidence" value="ECO:0007669"/>
    <property type="project" value="TreeGrafter"/>
</dbReference>
<comment type="caution">
    <text evidence="7">The sequence shown here is derived from an EMBL/GenBank/DDBJ whole genome shotgun (WGS) entry which is preliminary data.</text>
</comment>
<evidence type="ECO:0000256" key="2">
    <source>
        <dbReference type="ARBA" id="ARBA00022450"/>
    </source>
</evidence>
<dbReference type="SUPFAM" id="SSF52777">
    <property type="entry name" value="CoA-dependent acyltransferases"/>
    <property type="match status" value="2"/>
</dbReference>
<dbReference type="Proteomes" id="UP000547510">
    <property type="component" value="Unassembled WGS sequence"/>
</dbReference>
<dbReference type="AlphaFoldDB" id="A0A841CWV7"/>
<dbReference type="SUPFAM" id="SSF56801">
    <property type="entry name" value="Acetyl-CoA synthetase-like"/>
    <property type="match status" value="1"/>
</dbReference>
<dbReference type="InterPro" id="IPR045851">
    <property type="entry name" value="AMP-bd_C_sf"/>
</dbReference>
<evidence type="ECO:0000256" key="1">
    <source>
        <dbReference type="ARBA" id="ARBA00001957"/>
    </source>
</evidence>
<name>A0A841CWV7_9PSEU</name>
<dbReference type="FunFam" id="2.30.38.10:FF:000001">
    <property type="entry name" value="Non-ribosomal peptide synthetase PvdI"/>
    <property type="match status" value="1"/>
</dbReference>
<sequence>MDRPVDAVIGRITRGMSAGSRRDSIMSVSEPNAAAAVSIGRPLANTEAYVLDSGLQPVDVDLVGELYLAGDSLARGYLDDPALTARRFVANPFGSSGSRMYRTGDLVRWRSDGELEYVGRADFQVKIRGFRVEPGEVAAVLGTHPGVSQAVVVPDGNRLLGYVTSLSGVDPQDVRAHVRARLPEYMVPAAVVVVEAFPRTATGKLDTAALPAPVAVGSGGEPETEAEHVLCDLVSALLHVDAVAPTDGFFDLGGDSIVSMQLISRAAAAGFSITPADVFTHRTVRGIAAAATPVTTTTTEEPTEALGTVPATPIIAWLGGVGVDVSSYHQAVVVRTPVGADEDRLRRALSAVMTRHDVLRARLVPGDPWSLHIPPTTTVDLTRVDAAADDLTAVVEREVKAVGNRLDPEAGRMMAAVFVDAGPARAGRLLLAAHHLVVDGVSWRILLPDLADAYRGKPLRRSGTSFRRWSQAVAARVHDFRRDLPAWLEVLAAPEPPLGSRRLAPGIDVEGAKRRLTVTLPTDITTAVLGAVPAAFQAHVDEVLLTALAVAQQRVRRLTDIVVDLKGHGRVDLGPDIDVTHTVGWFTNVHPVRLRIGSDTTSSAVDAVKEQLRAVPDPLGFGVLRYLDPLSAALLQARPPAQIGFNYLGRFTVDDEDFAPATDKVALVGGFPPHMPAIHVLDLDAITHEHRDGPRLTATWAWPGELMDQAEVTALAREWVNALAELAGIRCSGSSIRCKEL</sequence>
<dbReference type="Gene3D" id="1.10.1200.10">
    <property type="entry name" value="ACP-like"/>
    <property type="match status" value="1"/>
</dbReference>
<organism evidence="7 8">
    <name type="scientific">Saccharothrix tamanrassetensis</name>
    <dbReference type="NCBI Taxonomy" id="1051531"/>
    <lineage>
        <taxon>Bacteria</taxon>
        <taxon>Bacillati</taxon>
        <taxon>Actinomycetota</taxon>
        <taxon>Actinomycetes</taxon>
        <taxon>Pseudonocardiales</taxon>
        <taxon>Pseudonocardiaceae</taxon>
        <taxon>Saccharothrix</taxon>
    </lineage>
</organism>
<protein>
    <submittedName>
        <fullName evidence="7">Non-ribosomal peptide synthase protein (TIGR01720 family)</fullName>
    </submittedName>
</protein>
<dbReference type="GO" id="GO:0031177">
    <property type="term" value="F:phosphopantetheine binding"/>
    <property type="evidence" value="ECO:0007669"/>
    <property type="project" value="InterPro"/>
</dbReference>
<keyword evidence="3" id="KW-0597">Phosphoprotein</keyword>
<dbReference type="EMBL" id="JACHJN010000018">
    <property type="protein sequence ID" value="MBB5960608.1"/>
    <property type="molecule type" value="Genomic_DNA"/>
</dbReference>
<accession>A0A841CWV7</accession>
<dbReference type="InterPro" id="IPR009081">
    <property type="entry name" value="PP-bd_ACP"/>
</dbReference>
<reference evidence="7 8" key="1">
    <citation type="submission" date="2020-08" db="EMBL/GenBank/DDBJ databases">
        <title>Genomic Encyclopedia of Type Strains, Phase III (KMG-III): the genomes of soil and plant-associated and newly described type strains.</title>
        <authorList>
            <person name="Whitman W."/>
        </authorList>
    </citation>
    <scope>NUCLEOTIDE SEQUENCE [LARGE SCALE GENOMIC DNA]</scope>
    <source>
        <strain evidence="7 8">CECT 8640</strain>
    </source>
</reference>
<keyword evidence="8" id="KW-1185">Reference proteome</keyword>
<dbReference type="InterPro" id="IPR020806">
    <property type="entry name" value="PKS_PP-bd"/>
</dbReference>
<dbReference type="RefSeq" id="WP_312865250.1">
    <property type="nucleotide sequence ID" value="NZ_JACHJN010000018.1"/>
</dbReference>
<dbReference type="InterPro" id="IPR036736">
    <property type="entry name" value="ACP-like_sf"/>
</dbReference>
<gene>
    <name evidence="7" type="ORF">FHS29_007236</name>
</gene>
<dbReference type="InterPro" id="IPR000873">
    <property type="entry name" value="AMP-dep_synth/lig_dom"/>
</dbReference>
<dbReference type="SMART" id="SM00823">
    <property type="entry name" value="PKS_PP"/>
    <property type="match status" value="1"/>
</dbReference>
<keyword evidence="4" id="KW-0677">Repeat</keyword>
<dbReference type="PANTHER" id="PTHR45527:SF1">
    <property type="entry name" value="FATTY ACID SYNTHASE"/>
    <property type="match status" value="1"/>
</dbReference>
<dbReference type="InterPro" id="IPR023213">
    <property type="entry name" value="CAT-like_dom_sf"/>
</dbReference>
<dbReference type="Gene3D" id="3.30.559.30">
    <property type="entry name" value="Nonribosomal peptide synthetase, condensation domain"/>
    <property type="match status" value="1"/>
</dbReference>
<dbReference type="NCBIfam" id="TIGR01720">
    <property type="entry name" value="NRPS-para261"/>
    <property type="match status" value="1"/>
</dbReference>
<dbReference type="Pfam" id="PF00668">
    <property type="entry name" value="Condensation"/>
    <property type="match status" value="1"/>
</dbReference>
<evidence type="ECO:0000313" key="8">
    <source>
        <dbReference type="Proteomes" id="UP000547510"/>
    </source>
</evidence>
<dbReference type="Gene3D" id="3.30.559.10">
    <property type="entry name" value="Chloramphenicol acetyltransferase-like domain"/>
    <property type="match status" value="1"/>
</dbReference>
<dbReference type="GO" id="GO:0003824">
    <property type="term" value="F:catalytic activity"/>
    <property type="evidence" value="ECO:0007669"/>
    <property type="project" value="InterPro"/>
</dbReference>
<keyword evidence="5" id="KW-0045">Antibiotic biosynthesis</keyword>
<dbReference type="PROSITE" id="PS50075">
    <property type="entry name" value="CARRIER"/>
    <property type="match status" value="1"/>
</dbReference>
<evidence type="ECO:0000256" key="4">
    <source>
        <dbReference type="ARBA" id="ARBA00022737"/>
    </source>
</evidence>
<dbReference type="Pfam" id="PF13193">
    <property type="entry name" value="AMP-binding_C"/>
    <property type="match status" value="1"/>
</dbReference>
<dbReference type="Pfam" id="PF00501">
    <property type="entry name" value="AMP-binding"/>
    <property type="match status" value="1"/>
</dbReference>
<dbReference type="PANTHER" id="PTHR45527">
    <property type="entry name" value="NONRIBOSOMAL PEPTIDE SYNTHETASE"/>
    <property type="match status" value="1"/>
</dbReference>
<feature type="domain" description="Carrier" evidence="6">
    <location>
        <begin position="221"/>
        <end position="295"/>
    </location>
</feature>
<dbReference type="Gene3D" id="3.40.50.12780">
    <property type="entry name" value="N-terminal domain of ligase-like"/>
    <property type="match status" value="1"/>
</dbReference>
<dbReference type="GO" id="GO:0008610">
    <property type="term" value="P:lipid biosynthetic process"/>
    <property type="evidence" value="ECO:0007669"/>
    <property type="project" value="UniProtKB-ARBA"/>
</dbReference>
<evidence type="ECO:0000256" key="3">
    <source>
        <dbReference type="ARBA" id="ARBA00022553"/>
    </source>
</evidence>
<dbReference type="Gene3D" id="3.30.300.30">
    <property type="match status" value="1"/>
</dbReference>
<evidence type="ECO:0000259" key="6">
    <source>
        <dbReference type="PROSITE" id="PS50075"/>
    </source>
</evidence>
<dbReference type="GO" id="GO:0017000">
    <property type="term" value="P:antibiotic biosynthetic process"/>
    <property type="evidence" value="ECO:0007669"/>
    <property type="project" value="UniProtKB-KW"/>
</dbReference>
<dbReference type="InterPro" id="IPR025110">
    <property type="entry name" value="AMP-bd_C"/>
</dbReference>
<dbReference type="SUPFAM" id="SSF47336">
    <property type="entry name" value="ACP-like"/>
    <property type="match status" value="1"/>
</dbReference>
<keyword evidence="2" id="KW-0596">Phosphopantetheine</keyword>
<dbReference type="InterPro" id="IPR001242">
    <property type="entry name" value="Condensation_dom"/>
</dbReference>
<proteinExistence type="predicted"/>
<dbReference type="InterPro" id="IPR006162">
    <property type="entry name" value="Ppantetheine_attach_site"/>
</dbReference>
<dbReference type="GO" id="GO:0044550">
    <property type="term" value="P:secondary metabolite biosynthetic process"/>
    <property type="evidence" value="ECO:0007669"/>
    <property type="project" value="TreeGrafter"/>
</dbReference>
<dbReference type="InterPro" id="IPR010060">
    <property type="entry name" value="NRPS_synth"/>
</dbReference>
<dbReference type="InterPro" id="IPR042099">
    <property type="entry name" value="ANL_N_sf"/>
</dbReference>
<evidence type="ECO:0000256" key="5">
    <source>
        <dbReference type="ARBA" id="ARBA00023194"/>
    </source>
</evidence>
<dbReference type="GO" id="GO:0005829">
    <property type="term" value="C:cytosol"/>
    <property type="evidence" value="ECO:0007669"/>
    <property type="project" value="TreeGrafter"/>
</dbReference>
<dbReference type="Pfam" id="PF00550">
    <property type="entry name" value="PP-binding"/>
    <property type="match status" value="1"/>
</dbReference>
<evidence type="ECO:0000313" key="7">
    <source>
        <dbReference type="EMBL" id="MBB5960608.1"/>
    </source>
</evidence>
<dbReference type="PROSITE" id="PS00012">
    <property type="entry name" value="PHOSPHOPANTETHEINE"/>
    <property type="match status" value="1"/>
</dbReference>